<dbReference type="KEGG" id="vg:77937037"/>
<organism evidence="2 3">
    <name type="scientific">Pseudomonas phage vB_PaeM_PS119XW</name>
    <dbReference type="NCBI Taxonomy" id="2601632"/>
    <lineage>
        <taxon>Viruses</taxon>
        <taxon>Duplodnaviria</taxon>
        <taxon>Heunggongvirae</taxon>
        <taxon>Uroviricota</taxon>
        <taxon>Caudoviricetes</taxon>
        <taxon>Chimalliviridae</taxon>
        <taxon>Pawinskivirus</taxon>
        <taxon>Pawinskivirus PS119XW</taxon>
    </lineage>
</organism>
<dbReference type="GeneID" id="77937037"/>
<protein>
    <submittedName>
        <fullName evidence="2">Uncharacterized protein</fullName>
    </submittedName>
</protein>
<dbReference type="RefSeq" id="YP_010661027.1">
    <property type="nucleotide sequence ID" value="NC_070882.1"/>
</dbReference>
<keyword evidence="3" id="KW-1185">Reference proteome</keyword>
<dbReference type="EMBL" id="MN103543">
    <property type="protein sequence ID" value="QEM42016.1"/>
    <property type="molecule type" value="Genomic_DNA"/>
</dbReference>
<evidence type="ECO:0000313" key="3">
    <source>
        <dbReference type="Proteomes" id="UP000322144"/>
    </source>
</evidence>
<name>A0A5C1K7T4_9CAUD</name>
<evidence type="ECO:0000313" key="2">
    <source>
        <dbReference type="EMBL" id="QEM42016.1"/>
    </source>
</evidence>
<proteinExistence type="predicted"/>
<reference evidence="2 3" key="1">
    <citation type="submission" date="2019-06" db="EMBL/GenBank/DDBJ databases">
        <title>A distant relative of Phikzvirus genus phages from a therapeutic phage collection.</title>
        <authorList>
            <person name="Hejnowicz M.S."/>
            <person name="Dabrowski K."/>
            <person name="Gawor J."/>
            <person name="Weber-Dabrowska B."/>
            <person name="Gromadka R."/>
            <person name="Lobocka M.B."/>
        </authorList>
    </citation>
    <scope>NUCLEOTIDE SEQUENCE [LARGE SCALE GENOMIC DNA]</scope>
</reference>
<keyword evidence="1" id="KW-0812">Transmembrane</keyword>
<accession>A0A5C1K7T4</accession>
<keyword evidence="1" id="KW-0472">Membrane</keyword>
<evidence type="ECO:0000256" key="1">
    <source>
        <dbReference type="SAM" id="Phobius"/>
    </source>
</evidence>
<feature type="transmembrane region" description="Helical" evidence="1">
    <location>
        <begin position="45"/>
        <end position="66"/>
    </location>
</feature>
<keyword evidence="1" id="KW-1133">Transmembrane helix</keyword>
<sequence length="149" mass="17768">MSIFYRYASQPKTEIVWWNPISWIKRGWQELTTANASDGHTFFTALYFCSLLLSMWLIHILFVGWFRCLFIPRCWIGRVDQLKEGYIDDWGTYTKEARECILANSDSPHAIVKIVERVNPIFMADEGFCSIYSPNYKWKRNWCELFSRN</sequence>
<dbReference type="Proteomes" id="UP000322144">
    <property type="component" value="Segment"/>
</dbReference>